<dbReference type="Pfam" id="PF00155">
    <property type="entry name" value="Aminotran_1_2"/>
    <property type="match status" value="1"/>
</dbReference>
<evidence type="ECO:0000313" key="9">
    <source>
        <dbReference type="Proteomes" id="UP001499915"/>
    </source>
</evidence>
<dbReference type="Gene3D" id="3.40.640.10">
    <property type="entry name" value="Type I PLP-dependent aspartate aminotransferase-like (Major domain)"/>
    <property type="match status" value="1"/>
</dbReference>
<evidence type="ECO:0000256" key="3">
    <source>
        <dbReference type="ARBA" id="ARBA00022576"/>
    </source>
</evidence>
<comment type="cofactor">
    <cofactor evidence="1 6">
        <name>pyridoxal 5'-phosphate</name>
        <dbReference type="ChEBI" id="CHEBI:597326"/>
    </cofactor>
</comment>
<keyword evidence="4 6" id="KW-0808">Transferase</keyword>
<dbReference type="Gene3D" id="3.90.1150.10">
    <property type="entry name" value="Aspartate Aminotransferase, domain 1"/>
    <property type="match status" value="1"/>
</dbReference>
<comment type="caution">
    <text evidence="8">The sequence shown here is derived from an EMBL/GenBank/DDBJ whole genome shotgun (WGS) entry which is preliminary data.</text>
</comment>
<dbReference type="InterPro" id="IPR004838">
    <property type="entry name" value="NHTrfase_class1_PyrdxlP-BS"/>
</dbReference>
<name>A0ABN1IA57_9GAMM</name>
<accession>A0ABN1IA57</accession>
<dbReference type="InterPro" id="IPR050596">
    <property type="entry name" value="AspAT/PAT-like"/>
</dbReference>
<dbReference type="InterPro" id="IPR015421">
    <property type="entry name" value="PyrdxlP-dep_Trfase_major"/>
</dbReference>
<evidence type="ECO:0000313" key="8">
    <source>
        <dbReference type="EMBL" id="GAA0700872.1"/>
    </source>
</evidence>
<dbReference type="PANTHER" id="PTHR46383:SF1">
    <property type="entry name" value="ASPARTATE AMINOTRANSFERASE"/>
    <property type="match status" value="1"/>
</dbReference>
<dbReference type="InterPro" id="IPR015422">
    <property type="entry name" value="PyrdxlP-dep_Trfase_small"/>
</dbReference>
<comment type="similarity">
    <text evidence="2 6">Belongs to the class-I pyridoxal-phosphate-dependent aminotransferase family.</text>
</comment>
<dbReference type="EMBL" id="BAAAET010000005">
    <property type="protein sequence ID" value="GAA0700872.1"/>
    <property type="molecule type" value="Genomic_DNA"/>
</dbReference>
<dbReference type="PANTHER" id="PTHR46383">
    <property type="entry name" value="ASPARTATE AMINOTRANSFERASE"/>
    <property type="match status" value="1"/>
</dbReference>
<proteinExistence type="inferred from homology"/>
<reference evidence="8 9" key="1">
    <citation type="journal article" date="2019" name="Int. J. Syst. Evol. Microbiol.">
        <title>The Global Catalogue of Microorganisms (GCM) 10K type strain sequencing project: providing services to taxonomists for standard genome sequencing and annotation.</title>
        <authorList>
            <consortium name="The Broad Institute Genomics Platform"/>
            <consortium name="The Broad Institute Genome Sequencing Center for Infectious Disease"/>
            <person name="Wu L."/>
            <person name="Ma J."/>
        </authorList>
    </citation>
    <scope>NUCLEOTIDE SEQUENCE [LARGE SCALE GENOMIC DNA]</scope>
    <source>
        <strain evidence="8 9">JCM 15134</strain>
    </source>
</reference>
<feature type="domain" description="Aminotransferase class I/classII large" evidence="7">
    <location>
        <begin position="33"/>
        <end position="381"/>
    </location>
</feature>
<organism evidence="8 9">
    <name type="scientific">Marinobacterium maritimum</name>
    <dbReference type="NCBI Taxonomy" id="500162"/>
    <lineage>
        <taxon>Bacteria</taxon>
        <taxon>Pseudomonadati</taxon>
        <taxon>Pseudomonadota</taxon>
        <taxon>Gammaproteobacteria</taxon>
        <taxon>Oceanospirillales</taxon>
        <taxon>Oceanospirillaceae</taxon>
        <taxon>Marinobacterium</taxon>
    </lineage>
</organism>
<dbReference type="CDD" id="cd00609">
    <property type="entry name" value="AAT_like"/>
    <property type="match status" value="1"/>
</dbReference>
<dbReference type="SUPFAM" id="SSF53383">
    <property type="entry name" value="PLP-dependent transferases"/>
    <property type="match status" value="1"/>
</dbReference>
<dbReference type="PROSITE" id="PS00105">
    <property type="entry name" value="AA_TRANSFER_CLASS_1"/>
    <property type="match status" value="1"/>
</dbReference>
<dbReference type="InterPro" id="IPR004839">
    <property type="entry name" value="Aminotransferase_I/II_large"/>
</dbReference>
<dbReference type="EC" id="2.6.1.-" evidence="6"/>
<evidence type="ECO:0000256" key="5">
    <source>
        <dbReference type="ARBA" id="ARBA00022898"/>
    </source>
</evidence>
<keyword evidence="5" id="KW-0663">Pyridoxal phosphate</keyword>
<protein>
    <recommendedName>
        <fullName evidence="6">Aminotransferase</fullName>
        <ecNumber evidence="6">2.6.1.-</ecNumber>
    </recommendedName>
</protein>
<dbReference type="RefSeq" id="WP_343808464.1">
    <property type="nucleotide sequence ID" value="NZ_BAAAET010000005.1"/>
</dbReference>
<evidence type="ECO:0000256" key="1">
    <source>
        <dbReference type="ARBA" id="ARBA00001933"/>
    </source>
</evidence>
<evidence type="ECO:0000256" key="6">
    <source>
        <dbReference type="RuleBase" id="RU000481"/>
    </source>
</evidence>
<evidence type="ECO:0000259" key="7">
    <source>
        <dbReference type="Pfam" id="PF00155"/>
    </source>
</evidence>
<dbReference type="InterPro" id="IPR015424">
    <property type="entry name" value="PyrdxlP-dep_Trfase"/>
</dbReference>
<evidence type="ECO:0000256" key="4">
    <source>
        <dbReference type="ARBA" id="ARBA00022679"/>
    </source>
</evidence>
<evidence type="ECO:0000256" key="2">
    <source>
        <dbReference type="ARBA" id="ARBA00007441"/>
    </source>
</evidence>
<keyword evidence="3 6" id="KW-0032">Aminotransferase</keyword>
<keyword evidence="9" id="KW-1185">Reference proteome</keyword>
<gene>
    <name evidence="8" type="primary">aruH</name>
    <name evidence="8" type="ORF">GCM10009104_32470</name>
</gene>
<sequence length="406" mass="43647">MKYSALTTRIGGDAANAWQILYRAAARQKAGEDVVILAVGDPDFDTPQSIVDTAVTSLLAGDTHYADVVGDVELRSIIAERHSKATGLNVDQDQVVVMNGAQCALYAAAQCILEPGSEIIIPEPMYTTYAALVGATGAKVVNVPMRPENGFQVLPEDIEAAISDKTRAILLNSPSNPTGAMLPRDTLVAIARLCQQHDLWLISDEVYSTVSYGKEHISPCGLPGMAERTITINSLSKSHAMTGWRLGWVVGPTALTEHLGNLALCMLFGSPTFIQEAAKKALTSELPELDAMKQAYRLRRDTLYSHLQKIDGIHCHLPEAGMFLMVDIRSTGLSSQAFAELLLDQFDVAALPGHAFGPSGEGHIRLSLAVPEEELIKASKRLAACIEHLRQSPEAQDQGQAISAIA</sequence>
<dbReference type="Proteomes" id="UP001499915">
    <property type="component" value="Unassembled WGS sequence"/>
</dbReference>